<keyword evidence="4" id="KW-1185">Reference proteome</keyword>
<dbReference type="Gene3D" id="3.40.50.720">
    <property type="entry name" value="NAD(P)-binding Rossmann-like Domain"/>
    <property type="match status" value="1"/>
</dbReference>
<dbReference type="STRING" id="1324350.AOY20_09475"/>
<reference evidence="3 4" key="1">
    <citation type="journal article" date="2015" name="Int. J. Syst. Evol. Microbiol.">
        <title>Acinetobacter equi sp. nov. isolated from horse faeces.</title>
        <authorList>
            <person name="Poppel M.T."/>
            <person name="Skiebe E."/>
            <person name="Laue M."/>
            <person name="Bergmann H."/>
            <person name="Ebersberger I."/>
            <person name="Garn T."/>
            <person name="Fruth A."/>
            <person name="Baumgardt S."/>
            <person name="Busse H.J."/>
            <person name="Wilharm G."/>
        </authorList>
    </citation>
    <scope>NUCLEOTIDE SEQUENCE [LARGE SCALE GENOMIC DNA]</scope>
    <source>
        <strain evidence="3 4">114</strain>
    </source>
</reference>
<name>A0A0N9VET9_9GAMM</name>
<dbReference type="Pfam" id="PF00899">
    <property type="entry name" value="ThiF"/>
    <property type="match status" value="1"/>
</dbReference>
<feature type="domain" description="THIF-type NAD/FAD binding fold" evidence="2">
    <location>
        <begin position="9"/>
        <end position="244"/>
    </location>
</feature>
<dbReference type="InterPro" id="IPR035985">
    <property type="entry name" value="Ubiquitin-activating_enz"/>
</dbReference>
<dbReference type="CDD" id="cd00757">
    <property type="entry name" value="ThiF_MoeB_HesA_family"/>
    <property type="match status" value="1"/>
</dbReference>
<dbReference type="EMBL" id="CP012808">
    <property type="protein sequence ID" value="ALH95740.1"/>
    <property type="molecule type" value="Genomic_DNA"/>
</dbReference>
<comment type="similarity">
    <text evidence="1">Belongs to the HesA/MoeB/ThiF family.</text>
</comment>
<dbReference type="SUPFAM" id="SSF69572">
    <property type="entry name" value="Activating enzymes of the ubiquitin-like proteins"/>
    <property type="match status" value="1"/>
</dbReference>
<evidence type="ECO:0000313" key="4">
    <source>
        <dbReference type="Proteomes" id="UP000064939"/>
    </source>
</evidence>
<dbReference type="GO" id="GO:0005829">
    <property type="term" value="C:cytosol"/>
    <property type="evidence" value="ECO:0007669"/>
    <property type="project" value="TreeGrafter"/>
</dbReference>
<dbReference type="KEGG" id="aei:AOY20_09475"/>
<dbReference type="InterPro" id="IPR045886">
    <property type="entry name" value="ThiF/MoeB/HesA"/>
</dbReference>
<dbReference type="FunFam" id="3.40.50.720:FF:000080">
    <property type="entry name" value="Thiazole biosynthesis adenylyltransferase ThiF"/>
    <property type="match status" value="1"/>
</dbReference>
<dbReference type="GO" id="GO:0004792">
    <property type="term" value="F:thiosulfate-cyanide sulfurtransferase activity"/>
    <property type="evidence" value="ECO:0007669"/>
    <property type="project" value="TreeGrafter"/>
</dbReference>
<dbReference type="GO" id="GO:0016779">
    <property type="term" value="F:nucleotidyltransferase activity"/>
    <property type="evidence" value="ECO:0007669"/>
    <property type="project" value="TreeGrafter"/>
</dbReference>
<proteinExistence type="inferred from homology"/>
<dbReference type="Proteomes" id="UP000064939">
    <property type="component" value="Chromosome"/>
</dbReference>
<dbReference type="RefSeq" id="WP_054581629.1">
    <property type="nucleotide sequence ID" value="NZ_CP012808.1"/>
</dbReference>
<dbReference type="OrthoDB" id="9804286at2"/>
<dbReference type="InterPro" id="IPR000594">
    <property type="entry name" value="ThiF_NAD_FAD-bd"/>
</dbReference>
<dbReference type="PANTHER" id="PTHR10953:SF240">
    <property type="entry name" value="SULFUR CARRIER PROTEIN THIS ADENYLYLTRANSFERASE"/>
    <property type="match status" value="1"/>
</dbReference>
<dbReference type="GO" id="GO:0008146">
    <property type="term" value="F:sulfotransferase activity"/>
    <property type="evidence" value="ECO:0007669"/>
    <property type="project" value="TreeGrafter"/>
</dbReference>
<dbReference type="PANTHER" id="PTHR10953">
    <property type="entry name" value="UBIQUITIN-ACTIVATING ENZYME E1"/>
    <property type="match status" value="1"/>
</dbReference>
<evidence type="ECO:0000256" key="1">
    <source>
        <dbReference type="ARBA" id="ARBA00009919"/>
    </source>
</evidence>
<accession>A0A0N9VET9</accession>
<evidence type="ECO:0000259" key="2">
    <source>
        <dbReference type="Pfam" id="PF00899"/>
    </source>
</evidence>
<organism evidence="3 4">
    <name type="scientific">Acinetobacter equi</name>
    <dbReference type="NCBI Taxonomy" id="1324350"/>
    <lineage>
        <taxon>Bacteria</taxon>
        <taxon>Pseudomonadati</taxon>
        <taxon>Pseudomonadota</taxon>
        <taxon>Gammaproteobacteria</taxon>
        <taxon>Moraxellales</taxon>
        <taxon>Moraxellaceae</taxon>
        <taxon>Acinetobacter</taxon>
    </lineage>
</organism>
<sequence length="257" mass="28341">MNDNELLRYSRHIFLNEIDLDGQEKLQQATVMIIGCGGLGNACIPILAGAGIGHLILCDHDVIEYSNLQRQFAFTPKDIHHTKVDVIAHYLHQRNSDLNITPINAYINTELLEKYVPKCDVIVDCTDNSKTRHLINQAAVKYNIPLVSASVIQFSGQLAVFDSRLANSPCYACLFPELNTEDKSCSQNGVFSPLVHQIGAAQAAEVMKLIIGFGTSSAGKMVQFEGIDFSTYHLALEKNPHCPVCSSSNSLHSYFSK</sequence>
<dbReference type="AlphaFoldDB" id="A0A0N9VET9"/>
<dbReference type="GO" id="GO:0008641">
    <property type="term" value="F:ubiquitin-like modifier activating enzyme activity"/>
    <property type="evidence" value="ECO:0007669"/>
    <property type="project" value="InterPro"/>
</dbReference>
<gene>
    <name evidence="3" type="ORF">AOY20_09475</name>
</gene>
<evidence type="ECO:0000313" key="3">
    <source>
        <dbReference type="EMBL" id="ALH95740.1"/>
    </source>
</evidence>
<protein>
    <recommendedName>
        <fullName evidence="2">THIF-type NAD/FAD binding fold domain-containing protein</fullName>
    </recommendedName>
</protein>